<evidence type="ECO:0000313" key="3">
    <source>
        <dbReference type="Proteomes" id="UP000002516"/>
    </source>
</evidence>
<feature type="region of interest" description="Disordered" evidence="1">
    <location>
        <begin position="1"/>
        <end position="24"/>
    </location>
</feature>
<proteinExistence type="predicted"/>
<evidence type="ECO:0000256" key="1">
    <source>
        <dbReference type="SAM" id="MobiDB-lite"/>
    </source>
</evidence>
<gene>
    <name evidence="2" type="ordered locus">PD_0991</name>
</gene>
<dbReference type="KEGG" id="xft:PD_0991"/>
<dbReference type="AlphaFoldDB" id="Q87CS3"/>
<dbReference type="EMBL" id="AE009442">
    <property type="protein sequence ID" value="AAO28852.1"/>
    <property type="molecule type" value="Genomic_DNA"/>
</dbReference>
<keyword evidence="3" id="KW-1185">Reference proteome</keyword>
<accession>Q87CS3</accession>
<dbReference type="HOGENOM" id="CLU_2426293_0_0_6"/>
<dbReference type="Proteomes" id="UP000002516">
    <property type="component" value="Chromosome"/>
</dbReference>
<organism evidence="2 3">
    <name type="scientific">Xylella fastidiosa (strain Temecula1 / ATCC 700964)</name>
    <dbReference type="NCBI Taxonomy" id="183190"/>
    <lineage>
        <taxon>Bacteria</taxon>
        <taxon>Pseudomonadati</taxon>
        <taxon>Pseudomonadota</taxon>
        <taxon>Gammaproteobacteria</taxon>
        <taxon>Lysobacterales</taxon>
        <taxon>Lysobacteraceae</taxon>
        <taxon>Xylella</taxon>
    </lineage>
</organism>
<sequence length="96" mass="10739">MESLGVSGRNRNKRAARARSGAAPQHVVDTLQNLVAGLGDQRDKMSYGRYLLPRVIDRVELEAMYRTNWLARKVVDIPATKITLVFLTSQDIQSPS</sequence>
<name>Q87CS3_XYLFT</name>
<reference evidence="2 3" key="1">
    <citation type="journal article" date="2003" name="J. Bacteriol.">
        <title>Comparative analyses of the complete genome sequences of Pierce's disease and citrus variegated chlorosis strains of Xylella fastidiosa.</title>
        <authorList>
            <person name="Van Sluys M.A."/>
            <person name="de Oliveira M.C."/>
            <person name="Monteiro-Vitorello C.B."/>
            <person name="Miyaki C.Y."/>
            <person name="Furlan L.R."/>
            <person name="Camargo L.E."/>
            <person name="da Silva A.C."/>
            <person name="Moon D.H."/>
            <person name="Takita M.A."/>
            <person name="Lemos E.G."/>
            <person name="Machado M.A."/>
            <person name="Ferro M.I."/>
            <person name="da Silva F.R."/>
            <person name="Goldman M.H."/>
            <person name="Goldman G.H."/>
            <person name="Lemos M.V."/>
            <person name="El-Dorry H."/>
            <person name="Tsai S.M."/>
            <person name="Carrer H."/>
            <person name="Carraro D.M."/>
            <person name="de Oliveira R.C."/>
            <person name="Nunes L.R."/>
            <person name="Siqueira W.J."/>
            <person name="Coutinho L.L."/>
            <person name="Kimura E.T."/>
            <person name="Ferro E.S."/>
            <person name="Harakava R."/>
            <person name="Kuramae E.E."/>
            <person name="Marino C.L."/>
            <person name="Giglioti E."/>
            <person name="Abreu I.L."/>
            <person name="Alves L.M."/>
            <person name="do Amaral A.M."/>
            <person name="Baia G.S."/>
            <person name="Blanco S.R."/>
            <person name="Brito M.S."/>
            <person name="Cannavan F.S."/>
            <person name="Celestino A.V."/>
            <person name="da Cunha A.F."/>
            <person name="Fenille R.C."/>
            <person name="Ferro J.A."/>
            <person name="Formighieri E.F."/>
            <person name="Kishi L.T."/>
            <person name="Leoni S.G."/>
            <person name="Oliveira A.R."/>
            <person name="Rosa V.E.Jr."/>
            <person name="Sassaki F.T."/>
            <person name="Sena J.A."/>
            <person name="de Souza A.A."/>
            <person name="Truffi D."/>
            <person name="Tsukumo F."/>
            <person name="Yanai G.M."/>
            <person name="Zaros L.G."/>
            <person name="Civerolo E.L."/>
            <person name="Simpson A.J."/>
            <person name="Almeida N.F.Jr."/>
            <person name="Setubal J.C."/>
            <person name="Kitajima J.P."/>
        </authorList>
    </citation>
    <scope>NUCLEOTIDE SEQUENCE [LARGE SCALE GENOMIC DNA]</scope>
    <source>
        <strain evidence="3">Temecula1 / ATCC 700964</strain>
    </source>
</reference>
<evidence type="ECO:0000313" key="2">
    <source>
        <dbReference type="EMBL" id="AAO28852.1"/>
    </source>
</evidence>
<protein>
    <submittedName>
        <fullName evidence="2">Phage-related protein</fullName>
    </submittedName>
</protein>